<dbReference type="EMBL" id="VUJU01003964">
    <property type="protein sequence ID" value="KAF0755994.1"/>
    <property type="molecule type" value="Genomic_DNA"/>
</dbReference>
<reference evidence="1 2" key="1">
    <citation type="submission" date="2019-08" db="EMBL/GenBank/DDBJ databases">
        <title>Whole genome of Aphis craccivora.</title>
        <authorList>
            <person name="Voronova N.V."/>
            <person name="Shulinski R.S."/>
            <person name="Bandarenka Y.V."/>
            <person name="Zhorov D.G."/>
            <person name="Warner D."/>
        </authorList>
    </citation>
    <scope>NUCLEOTIDE SEQUENCE [LARGE SCALE GENOMIC DNA]</scope>
    <source>
        <strain evidence="1">180601</strain>
        <tissue evidence="1">Whole Body</tissue>
    </source>
</reference>
<evidence type="ECO:0000313" key="2">
    <source>
        <dbReference type="Proteomes" id="UP000478052"/>
    </source>
</evidence>
<name>A0A6G0YHI7_APHCR</name>
<dbReference type="AlphaFoldDB" id="A0A6G0YHI7"/>
<organism evidence="1 2">
    <name type="scientific">Aphis craccivora</name>
    <name type="common">Cowpea aphid</name>
    <dbReference type="NCBI Taxonomy" id="307492"/>
    <lineage>
        <taxon>Eukaryota</taxon>
        <taxon>Metazoa</taxon>
        <taxon>Ecdysozoa</taxon>
        <taxon>Arthropoda</taxon>
        <taxon>Hexapoda</taxon>
        <taxon>Insecta</taxon>
        <taxon>Pterygota</taxon>
        <taxon>Neoptera</taxon>
        <taxon>Paraneoptera</taxon>
        <taxon>Hemiptera</taxon>
        <taxon>Sternorrhyncha</taxon>
        <taxon>Aphidomorpha</taxon>
        <taxon>Aphidoidea</taxon>
        <taxon>Aphididae</taxon>
        <taxon>Aphidini</taxon>
        <taxon>Aphis</taxon>
        <taxon>Aphis</taxon>
    </lineage>
</organism>
<dbReference type="Proteomes" id="UP000478052">
    <property type="component" value="Unassembled WGS sequence"/>
</dbReference>
<dbReference type="OrthoDB" id="6622899at2759"/>
<accession>A0A6G0YHI7</accession>
<sequence length="134" mass="15632">MAKRLTAKTKCQVCATSFKNLNTTTYGTNADLIMAKSRGYLSHPNSNLFIIVKSLELSFTKFKDSPDVFEEAFEDFFKKNISFKFSCEEHKQTVLSDIYTYYIIMRMRQYTYIQNQSNKKLNTTKKKLSKLVTT</sequence>
<keyword evidence="2" id="KW-1185">Reference proteome</keyword>
<evidence type="ECO:0000313" key="1">
    <source>
        <dbReference type="EMBL" id="KAF0755994.1"/>
    </source>
</evidence>
<comment type="caution">
    <text evidence="1">The sequence shown here is derived from an EMBL/GenBank/DDBJ whole genome shotgun (WGS) entry which is preliminary data.</text>
</comment>
<protein>
    <recommendedName>
        <fullName evidence="3">THAP-type domain-containing protein</fullName>
    </recommendedName>
</protein>
<proteinExistence type="predicted"/>
<evidence type="ECO:0008006" key="3">
    <source>
        <dbReference type="Google" id="ProtNLM"/>
    </source>
</evidence>
<gene>
    <name evidence="1" type="ORF">FWK35_00011457</name>
</gene>